<keyword evidence="2" id="KW-0449">Lipoprotein</keyword>
<feature type="transmembrane region" description="Helical" evidence="1">
    <location>
        <begin position="21"/>
        <end position="42"/>
    </location>
</feature>
<feature type="transmembrane region" description="Helical" evidence="1">
    <location>
        <begin position="117"/>
        <end position="148"/>
    </location>
</feature>
<sequence>MIGRYQSVRKKGRKKDEISKILAGMMVATVMMMTGCSTYNPVQLRQHQLERNYTYYLLDPPLYEGDVVQYKCKDGSQDTVTIQKVTPQSLITSTDQVIPLADLTSLEKKDISKGKTAAVVGAGVGVTAVAIAAIFAATLSAGLAAMIVNS</sequence>
<keyword evidence="1" id="KW-0472">Membrane</keyword>
<evidence type="ECO:0000313" key="3">
    <source>
        <dbReference type="Proteomes" id="UP000275676"/>
    </source>
</evidence>
<evidence type="ECO:0000256" key="1">
    <source>
        <dbReference type="SAM" id="Phobius"/>
    </source>
</evidence>
<organism evidence="2 3">
    <name type="scientific">Salmonella enterica subsp. arizonae</name>
    <dbReference type="NCBI Taxonomy" id="59203"/>
    <lineage>
        <taxon>Bacteria</taxon>
        <taxon>Pseudomonadati</taxon>
        <taxon>Pseudomonadota</taxon>
        <taxon>Gammaproteobacteria</taxon>
        <taxon>Enterobacterales</taxon>
        <taxon>Enterobacteriaceae</taxon>
        <taxon>Salmonella</taxon>
    </lineage>
</organism>
<keyword evidence="1" id="KW-1133">Transmembrane helix</keyword>
<protein>
    <submittedName>
        <fullName evidence="2">Phage-related lipoprotein</fullName>
    </submittedName>
</protein>
<gene>
    <name evidence="2" type="ORF">NCTC10047_03766</name>
</gene>
<dbReference type="EMBL" id="LR134156">
    <property type="protein sequence ID" value="VEA77835.1"/>
    <property type="molecule type" value="Genomic_DNA"/>
</dbReference>
<accession>A0A3S4K5X6</accession>
<proteinExistence type="predicted"/>
<evidence type="ECO:0000313" key="2">
    <source>
        <dbReference type="EMBL" id="VEA77835.1"/>
    </source>
</evidence>
<dbReference type="Proteomes" id="UP000275676">
    <property type="component" value="Chromosome"/>
</dbReference>
<dbReference type="AlphaFoldDB" id="A0A3S4K5X6"/>
<name>A0A3S4K5X6_SALER</name>
<keyword evidence="1" id="KW-0812">Transmembrane</keyword>
<reference evidence="2 3" key="1">
    <citation type="submission" date="2018-12" db="EMBL/GenBank/DDBJ databases">
        <authorList>
            <consortium name="Pathogen Informatics"/>
        </authorList>
    </citation>
    <scope>NUCLEOTIDE SEQUENCE [LARGE SCALE GENOMIC DNA]</scope>
    <source>
        <strain evidence="2 3">NCTC10047</strain>
    </source>
</reference>